<keyword evidence="8" id="KW-0249">Electron transport</keyword>
<sequence>MESIPTLHPGGKNFEEDKMKIRAQIAMVLNLDKCIGCHTCSVTCKNIWTNRKGVEYAWFNNVESKPGIGFPKNWEDQEKWKGGWVKKNGKLELKAGGRISKLLNIFANPDMPEIDDYYEPFDYDYAKLQNKPLSEAAPTARPLSQITGERMEKIHWGPNWEDDLAGAFEDRSKDKNFEGIQKQMYKEFEKTFHMYLPRLCNHCLNPACVASCPSGAIYKRDEDGAVLIDQDRCRGWRMCVSACPYKKIYFNWESGKSEKCILCYPRIESGMPTACAESCVGRIRYMGVVLYDADKISDAAGTDNEKNLYQSQLDMFLDPNDPAVIRQALEDGIPQQWLDAAKDSPVYKMAMEWKIAFPIHPEFRTLPMMWYVPPLSPVQSQIDQGKLPTEADGVIPKSEALRFPVRYLANLLTAGDEAPILSALNRMLAMRSNQRSKSIEGKPNVAALESVGLTELQAEEMYQMLGIANYEDRFVIPTAHEEMVQEDPYAFQGQNGFGPGNTSSHGSEAGQGFTLFPSPRKRTHTPQGIQPRKKG</sequence>
<dbReference type="FunFam" id="3.30.70.20:FF:000005">
    <property type="entry name" value="Respiratory nitrate reductase beta subunit"/>
    <property type="match status" value="1"/>
</dbReference>
<dbReference type="FunFam" id="3.30.70.20:FF:000008">
    <property type="entry name" value="Respiratory nitrate reductase beta subunit"/>
    <property type="match status" value="1"/>
</dbReference>
<dbReference type="AlphaFoldDB" id="G2DAM8"/>
<dbReference type="InterPro" id="IPR029263">
    <property type="entry name" value="Nitr_red_bet_C"/>
</dbReference>
<evidence type="ECO:0000256" key="3">
    <source>
        <dbReference type="ARBA" id="ARBA00004196"/>
    </source>
</evidence>
<keyword evidence="5" id="KW-0004">4Fe-4S</keyword>
<gene>
    <name evidence="14" type="primary">narH</name>
    <name evidence="14" type="ORF">Rifp1Sym_ak00450</name>
</gene>
<evidence type="ECO:0000256" key="10">
    <source>
        <dbReference type="ARBA" id="ARBA00023014"/>
    </source>
</evidence>
<dbReference type="GO" id="GO:0009055">
    <property type="term" value="F:electron transfer activity"/>
    <property type="evidence" value="ECO:0007669"/>
    <property type="project" value="TreeGrafter"/>
</dbReference>
<evidence type="ECO:0000313" key="14">
    <source>
        <dbReference type="EMBL" id="EGV52364.1"/>
    </source>
</evidence>
<dbReference type="EC" id="1.7.99.4" evidence="14"/>
<dbReference type="EMBL" id="AFOC01000011">
    <property type="protein sequence ID" value="EGV52364.1"/>
    <property type="molecule type" value="Genomic_DNA"/>
</dbReference>
<comment type="cofactor">
    <cofactor evidence="2">
        <name>[4Fe-4S] cluster</name>
        <dbReference type="ChEBI" id="CHEBI:49883"/>
    </cofactor>
</comment>
<evidence type="ECO:0000256" key="6">
    <source>
        <dbReference type="ARBA" id="ARBA00022723"/>
    </source>
</evidence>
<keyword evidence="4" id="KW-0813">Transport</keyword>
<dbReference type="PANTHER" id="PTHR43518:SF1">
    <property type="entry name" value="RESPIRATORY NITRATE REDUCTASE 1 BETA CHAIN"/>
    <property type="match status" value="1"/>
</dbReference>
<dbReference type="Proteomes" id="UP000004491">
    <property type="component" value="Unassembled WGS sequence"/>
</dbReference>
<dbReference type="GO" id="GO:0051538">
    <property type="term" value="F:3 iron, 4 sulfur cluster binding"/>
    <property type="evidence" value="ECO:0007669"/>
    <property type="project" value="UniProtKB-KW"/>
</dbReference>
<dbReference type="Gene3D" id="3.30.70.20">
    <property type="match status" value="3"/>
</dbReference>
<dbReference type="Gene3D" id="1.10.3650.10">
    <property type="entry name" value="nitrate reductase domain like"/>
    <property type="match status" value="1"/>
</dbReference>
<keyword evidence="14" id="KW-0560">Oxidoreductase</keyword>
<feature type="region of interest" description="Disordered" evidence="12">
    <location>
        <begin position="490"/>
        <end position="535"/>
    </location>
</feature>
<dbReference type="GO" id="GO:0051539">
    <property type="term" value="F:4 iron, 4 sulfur cluster binding"/>
    <property type="evidence" value="ECO:0007669"/>
    <property type="project" value="UniProtKB-KW"/>
</dbReference>
<comment type="cofactor">
    <cofactor evidence="1">
        <name>[3Fe-4S] cluster</name>
        <dbReference type="ChEBI" id="CHEBI:21137"/>
    </cofactor>
</comment>
<dbReference type="InterPro" id="IPR006547">
    <property type="entry name" value="NO3_Rdtase_bsu"/>
</dbReference>
<evidence type="ECO:0000259" key="13">
    <source>
        <dbReference type="PROSITE" id="PS51379"/>
    </source>
</evidence>
<comment type="caution">
    <text evidence="14">The sequence shown here is derived from an EMBL/GenBank/DDBJ whole genome shotgun (WGS) entry which is preliminary data.</text>
</comment>
<dbReference type="SUPFAM" id="SSF54862">
    <property type="entry name" value="4Fe-4S ferredoxins"/>
    <property type="match status" value="1"/>
</dbReference>
<dbReference type="NCBIfam" id="TIGR01660">
    <property type="entry name" value="narH"/>
    <property type="match status" value="1"/>
</dbReference>
<protein>
    <submittedName>
        <fullName evidence="14">Respiratory nitrate reductase beta chain</fullName>
        <ecNumber evidence="14">1.7.99.4</ecNumber>
    </submittedName>
</protein>
<keyword evidence="10" id="KW-0411">Iron-sulfur</keyword>
<evidence type="ECO:0000256" key="12">
    <source>
        <dbReference type="SAM" id="MobiDB-lite"/>
    </source>
</evidence>
<name>G2DAM8_9GAMM</name>
<dbReference type="Pfam" id="PF14711">
    <property type="entry name" value="Nitr_red_bet_C"/>
    <property type="match status" value="1"/>
</dbReference>
<dbReference type="InterPro" id="IPR017896">
    <property type="entry name" value="4Fe4S_Fe-S-bd"/>
</dbReference>
<evidence type="ECO:0000256" key="2">
    <source>
        <dbReference type="ARBA" id="ARBA00001966"/>
    </source>
</evidence>
<evidence type="ECO:0000256" key="9">
    <source>
        <dbReference type="ARBA" id="ARBA00023004"/>
    </source>
</evidence>
<reference evidence="14" key="1">
    <citation type="journal article" date="2011" name="ISME J.">
        <title>The endosymbionts of the deep-sea tubeworms Riftia pachyptila and Tevnia jerichonana share an identical physiology as revealed by proteogenomic analyses.</title>
        <authorList>
            <person name="Gardebrecht A."/>
            <person name="Markert S."/>
            <person name="Felbeck H."/>
            <person name="Thuermer A."/>
            <person name="Albrecht D."/>
            <person name="Wollherr A."/>
            <person name="Kabisch J."/>
            <person name="Lehmann R."/>
            <person name="Daniel R."/>
            <person name="Liesegang H."/>
            <person name="Hecker M."/>
            <person name="Sievert S.M."/>
            <person name="Schweder T."/>
        </authorList>
    </citation>
    <scope>NUCLEOTIDE SEQUENCE [LARGE SCALE GENOMIC DNA]</scope>
</reference>
<dbReference type="GO" id="GO:0046872">
    <property type="term" value="F:metal ion binding"/>
    <property type="evidence" value="ECO:0007669"/>
    <property type="project" value="UniProtKB-KW"/>
</dbReference>
<evidence type="ECO:0000256" key="11">
    <source>
        <dbReference type="ARBA" id="ARBA00023291"/>
    </source>
</evidence>
<dbReference type="Pfam" id="PF13247">
    <property type="entry name" value="Fer4_11"/>
    <property type="match status" value="1"/>
</dbReference>
<evidence type="ECO:0000313" key="15">
    <source>
        <dbReference type="Proteomes" id="UP000004491"/>
    </source>
</evidence>
<dbReference type="CDD" id="cd10557">
    <property type="entry name" value="NarH_beta-like"/>
    <property type="match status" value="1"/>
</dbReference>
<dbReference type="GO" id="GO:0042126">
    <property type="term" value="P:nitrate metabolic process"/>
    <property type="evidence" value="ECO:0007669"/>
    <property type="project" value="InterPro"/>
</dbReference>
<organism evidence="14 15">
    <name type="scientific">endosymbiont of Riftia pachyptila</name>
    <name type="common">vent Ph05</name>
    <dbReference type="NCBI Taxonomy" id="1048808"/>
    <lineage>
        <taxon>Bacteria</taxon>
        <taxon>Pseudomonadati</taxon>
        <taxon>Pseudomonadota</taxon>
        <taxon>Gammaproteobacteria</taxon>
        <taxon>sulfur-oxidizing symbionts</taxon>
    </lineage>
</organism>
<comment type="subcellular location">
    <subcellularLocation>
        <location evidence="3">Cell envelope</location>
    </subcellularLocation>
</comment>
<feature type="domain" description="4Fe-4S ferredoxin-type" evidence="13">
    <location>
        <begin position="224"/>
        <end position="253"/>
    </location>
</feature>
<evidence type="ECO:0000256" key="8">
    <source>
        <dbReference type="ARBA" id="ARBA00022982"/>
    </source>
</evidence>
<dbReference type="GO" id="GO:0009325">
    <property type="term" value="C:nitrate reductase complex"/>
    <property type="evidence" value="ECO:0007669"/>
    <property type="project" value="InterPro"/>
</dbReference>
<dbReference type="InterPro" id="IPR038262">
    <property type="entry name" value="Nitr_red_bet_C_sf"/>
</dbReference>
<feature type="domain" description="4Fe-4S ferredoxin-type" evidence="13">
    <location>
        <begin position="25"/>
        <end position="53"/>
    </location>
</feature>
<dbReference type="PANTHER" id="PTHR43518">
    <property type="entry name" value="NITRATE REDUCTASE BETA SUBUNIT"/>
    <property type="match status" value="1"/>
</dbReference>
<evidence type="ECO:0000256" key="1">
    <source>
        <dbReference type="ARBA" id="ARBA00001927"/>
    </source>
</evidence>
<keyword evidence="11" id="KW-0003">3Fe-4S</keyword>
<dbReference type="FunFam" id="3.30.70.20:FF:000010">
    <property type="entry name" value="Respiratory nitrate reductase beta subunit"/>
    <property type="match status" value="1"/>
</dbReference>
<accession>G2DAM8</accession>
<keyword evidence="7" id="KW-0677">Repeat</keyword>
<feature type="domain" description="4Fe-4S ferredoxin-type" evidence="13">
    <location>
        <begin position="191"/>
        <end position="222"/>
    </location>
</feature>
<proteinExistence type="predicted"/>
<dbReference type="GO" id="GO:0030313">
    <property type="term" value="C:cell envelope"/>
    <property type="evidence" value="ECO:0007669"/>
    <property type="project" value="UniProtKB-SubCell"/>
</dbReference>
<keyword evidence="9" id="KW-0408">Iron</keyword>
<dbReference type="GO" id="GO:0016020">
    <property type="term" value="C:membrane"/>
    <property type="evidence" value="ECO:0007669"/>
    <property type="project" value="TreeGrafter"/>
</dbReference>
<evidence type="ECO:0000256" key="4">
    <source>
        <dbReference type="ARBA" id="ARBA00022448"/>
    </source>
</evidence>
<keyword evidence="6" id="KW-0479">Metal-binding</keyword>
<dbReference type="PROSITE" id="PS51379">
    <property type="entry name" value="4FE4S_FER_2"/>
    <property type="match status" value="3"/>
</dbReference>
<keyword evidence="15" id="KW-1185">Reference proteome</keyword>
<dbReference type="PATRIC" id="fig|1048808.3.peg.624"/>
<dbReference type="GO" id="GO:0008940">
    <property type="term" value="F:nitrate reductase activity"/>
    <property type="evidence" value="ECO:0007669"/>
    <property type="project" value="InterPro"/>
</dbReference>
<dbReference type="GO" id="GO:0009061">
    <property type="term" value="P:anaerobic respiration"/>
    <property type="evidence" value="ECO:0007669"/>
    <property type="project" value="TreeGrafter"/>
</dbReference>
<evidence type="ECO:0000256" key="7">
    <source>
        <dbReference type="ARBA" id="ARBA00022737"/>
    </source>
</evidence>
<evidence type="ECO:0000256" key="5">
    <source>
        <dbReference type="ARBA" id="ARBA00022485"/>
    </source>
</evidence>